<gene>
    <name evidence="2" type="ORF">EV644_12653</name>
</gene>
<evidence type="ECO:0000313" key="3">
    <source>
        <dbReference type="Proteomes" id="UP000295818"/>
    </source>
</evidence>
<feature type="transmembrane region" description="Helical" evidence="1">
    <location>
        <begin position="20"/>
        <end position="37"/>
    </location>
</feature>
<protein>
    <submittedName>
        <fullName evidence="2">Uncharacterized protein</fullName>
    </submittedName>
</protein>
<sequence length="43" mass="4747">MDRAAGKERAGLSAVRIGRYLWGLWLVVLGVLLLRRVNVAPLS</sequence>
<evidence type="ECO:0000256" key="1">
    <source>
        <dbReference type="SAM" id="Phobius"/>
    </source>
</evidence>
<dbReference type="EMBL" id="SLWM01000026">
    <property type="protein sequence ID" value="TCO12310.1"/>
    <property type="molecule type" value="Genomic_DNA"/>
</dbReference>
<comment type="caution">
    <text evidence="2">The sequence shown here is derived from an EMBL/GenBank/DDBJ whole genome shotgun (WGS) entry which is preliminary data.</text>
</comment>
<proteinExistence type="predicted"/>
<keyword evidence="1" id="KW-1133">Transmembrane helix</keyword>
<accession>A0ABY2B9Z0</accession>
<evidence type="ECO:0000313" key="2">
    <source>
        <dbReference type="EMBL" id="TCO12310.1"/>
    </source>
</evidence>
<keyword evidence="3" id="KW-1185">Reference proteome</keyword>
<organism evidence="2 3">
    <name type="scientific">Kribbella orskensis</name>
    <dbReference type="NCBI Taxonomy" id="2512216"/>
    <lineage>
        <taxon>Bacteria</taxon>
        <taxon>Bacillati</taxon>
        <taxon>Actinomycetota</taxon>
        <taxon>Actinomycetes</taxon>
        <taxon>Propionibacteriales</taxon>
        <taxon>Kribbellaceae</taxon>
        <taxon>Kribbella</taxon>
    </lineage>
</organism>
<name>A0ABY2B9Z0_9ACTN</name>
<keyword evidence="1" id="KW-0812">Transmembrane</keyword>
<reference evidence="2 3" key="1">
    <citation type="journal article" date="2015" name="Stand. Genomic Sci.">
        <title>Genomic Encyclopedia of Bacterial and Archaeal Type Strains, Phase III: the genomes of soil and plant-associated and newly described type strains.</title>
        <authorList>
            <person name="Whitman W.B."/>
            <person name="Woyke T."/>
            <person name="Klenk H.P."/>
            <person name="Zhou Y."/>
            <person name="Lilburn T.G."/>
            <person name="Beck B.J."/>
            <person name="De Vos P."/>
            <person name="Vandamme P."/>
            <person name="Eisen J.A."/>
            <person name="Garrity G."/>
            <person name="Hugenholtz P."/>
            <person name="Kyrpides N.C."/>
        </authorList>
    </citation>
    <scope>NUCLEOTIDE SEQUENCE [LARGE SCALE GENOMIC DNA]</scope>
    <source>
        <strain evidence="2 3">VKM Ac-2538</strain>
    </source>
</reference>
<dbReference type="Proteomes" id="UP000295818">
    <property type="component" value="Unassembled WGS sequence"/>
</dbReference>
<keyword evidence="1" id="KW-0472">Membrane</keyword>